<dbReference type="AlphaFoldDB" id="A0A2A5WRV7"/>
<organism evidence="2 3">
    <name type="scientific">OM182 bacterium MED-G24</name>
    <dbReference type="NCBI Taxonomy" id="1986255"/>
    <lineage>
        <taxon>Bacteria</taxon>
        <taxon>Pseudomonadati</taxon>
        <taxon>Pseudomonadota</taxon>
        <taxon>Gammaproteobacteria</taxon>
        <taxon>OMG group</taxon>
        <taxon>OM182 clade</taxon>
    </lineage>
</organism>
<evidence type="ECO:0000256" key="1">
    <source>
        <dbReference type="SAM" id="MobiDB-lite"/>
    </source>
</evidence>
<gene>
    <name evidence="2" type="ORF">CNE99_06545</name>
</gene>
<dbReference type="EMBL" id="NTKD01000032">
    <property type="protein sequence ID" value="PDH38934.1"/>
    <property type="molecule type" value="Genomic_DNA"/>
</dbReference>
<evidence type="ECO:0000313" key="3">
    <source>
        <dbReference type="Proteomes" id="UP000219327"/>
    </source>
</evidence>
<evidence type="ECO:0000313" key="2">
    <source>
        <dbReference type="EMBL" id="PDH38934.1"/>
    </source>
</evidence>
<feature type="region of interest" description="Disordered" evidence="1">
    <location>
        <begin position="1"/>
        <end position="23"/>
    </location>
</feature>
<feature type="compositionally biased region" description="Gly residues" evidence="1">
    <location>
        <begin position="1"/>
        <end position="13"/>
    </location>
</feature>
<proteinExistence type="predicted"/>
<protein>
    <submittedName>
        <fullName evidence="2">Uncharacterized protein</fullName>
    </submittedName>
</protein>
<accession>A0A2A5WRV7</accession>
<comment type="caution">
    <text evidence="2">The sequence shown here is derived from an EMBL/GenBank/DDBJ whole genome shotgun (WGS) entry which is preliminary data.</text>
</comment>
<reference evidence="2 3" key="1">
    <citation type="submission" date="2017-08" db="EMBL/GenBank/DDBJ databases">
        <title>Fine stratification of microbial communities through a metagenomic profile of the photic zone.</title>
        <authorList>
            <person name="Haro-Moreno J.M."/>
            <person name="Lopez-Perez M."/>
            <person name="De La Torre J."/>
            <person name="Picazo A."/>
            <person name="Camacho A."/>
            <person name="Rodriguez-Valera F."/>
        </authorList>
    </citation>
    <scope>NUCLEOTIDE SEQUENCE [LARGE SCALE GENOMIC DNA]</scope>
    <source>
        <strain evidence="2">MED-G24</strain>
    </source>
</reference>
<name>A0A2A5WRV7_9GAMM</name>
<sequence length="121" mass="13385">MTDRTGPGGSGFEGDGDRSPEQMQLLYDLVFDTSMPLKPPPRPEGHYVDMDDIDRTGEWQSDDVQSDLSVDQMSDQFGEITEEVLDEELFTSAQPVVPIAELAGELKNILADLTLEHDVSI</sequence>
<dbReference type="Proteomes" id="UP000219327">
    <property type="component" value="Unassembled WGS sequence"/>
</dbReference>